<dbReference type="Gene3D" id="6.10.340.10">
    <property type="match status" value="1"/>
</dbReference>
<evidence type="ECO:0000313" key="4">
    <source>
        <dbReference type="EMBL" id="AUI69964.1"/>
    </source>
</evidence>
<feature type="domain" description="HAMP" evidence="3">
    <location>
        <begin position="298"/>
        <end position="351"/>
    </location>
</feature>
<organism evidence="4 5">
    <name type="scientific">Beggiatoa leptomitoformis</name>
    <dbReference type="NCBI Taxonomy" id="288004"/>
    <lineage>
        <taxon>Bacteria</taxon>
        <taxon>Pseudomonadati</taxon>
        <taxon>Pseudomonadota</taxon>
        <taxon>Gammaproteobacteria</taxon>
        <taxon>Thiotrichales</taxon>
        <taxon>Thiotrichaceae</taxon>
        <taxon>Beggiatoa</taxon>
    </lineage>
</organism>
<feature type="transmembrane region" description="Helical" evidence="2">
    <location>
        <begin position="274"/>
        <end position="296"/>
    </location>
</feature>
<evidence type="ECO:0000256" key="1">
    <source>
        <dbReference type="ARBA" id="ARBA00022801"/>
    </source>
</evidence>
<dbReference type="EMBL" id="CP018889">
    <property type="protein sequence ID" value="AUI69964.1"/>
    <property type="molecule type" value="Genomic_DNA"/>
</dbReference>
<dbReference type="Pfam" id="PF05228">
    <property type="entry name" value="CHASE4"/>
    <property type="match status" value="1"/>
</dbReference>
<keyword evidence="2" id="KW-1133">Transmembrane helix</keyword>
<reference evidence="5" key="1">
    <citation type="submission" date="2016-12" db="EMBL/GenBank/DDBJ databases">
        <title>Complete Genome Sequence of Beggiatoa leptomitiformis D-401.</title>
        <authorList>
            <person name="Fomenkov A."/>
            <person name="Vincze T."/>
            <person name="Grabovich M."/>
            <person name="Anton B.P."/>
            <person name="Dubinina G."/>
            <person name="Orlova M."/>
            <person name="Belousova E."/>
            <person name="Roberts R.J."/>
        </authorList>
    </citation>
    <scope>NUCLEOTIDE SEQUENCE [LARGE SCALE GENOMIC DNA]</scope>
    <source>
        <strain evidence="5">D-401</strain>
    </source>
</reference>
<dbReference type="InterPro" id="IPR036457">
    <property type="entry name" value="PPM-type-like_dom_sf"/>
</dbReference>
<dbReference type="Gene3D" id="3.60.40.10">
    <property type="entry name" value="PPM-type phosphatase domain"/>
    <property type="match status" value="1"/>
</dbReference>
<feature type="transmembrane region" description="Helical" evidence="2">
    <location>
        <begin position="7"/>
        <end position="31"/>
    </location>
</feature>
<protein>
    <submittedName>
        <fullName evidence="4">SpoIIE family protein phosphatase</fullName>
    </submittedName>
</protein>
<gene>
    <name evidence="4" type="ORF">BLE401_15500</name>
</gene>
<dbReference type="AlphaFoldDB" id="A0A2N9YHK4"/>
<dbReference type="SMART" id="SM00331">
    <property type="entry name" value="PP2C_SIG"/>
    <property type="match status" value="1"/>
</dbReference>
<dbReference type="GO" id="GO:0016020">
    <property type="term" value="C:membrane"/>
    <property type="evidence" value="ECO:0007669"/>
    <property type="project" value="InterPro"/>
</dbReference>
<dbReference type="OrthoDB" id="9789238at2"/>
<accession>A0A2N9YHK4</accession>
<dbReference type="Proteomes" id="UP000234271">
    <property type="component" value="Chromosome"/>
</dbReference>
<keyword evidence="2" id="KW-0812">Transmembrane</keyword>
<proteinExistence type="predicted"/>
<dbReference type="GO" id="GO:0007165">
    <property type="term" value="P:signal transduction"/>
    <property type="evidence" value="ECO:0007669"/>
    <property type="project" value="InterPro"/>
</dbReference>
<dbReference type="InterPro" id="IPR052016">
    <property type="entry name" value="Bact_Sigma-Reg"/>
</dbReference>
<sequence length="614" mass="69746">MKLRNRTLLAIASTLIISITILYFFSAHILYLNIQQAERRETVQQIDNFLYVLKYAQTHFNQTLYSWSTWDDTYQFVDDLNPNYISSNLTLSMMETSNVDFMLFFNKSGKYVYGLGFGHERLKEEDISDVLQQQLVVNGQLQLPWNAEESVMGLISLPTNPLLIAAYPIYPTENKGVSNGHLIVGKVLDATYWLDLSKIIQHTLTVNSVHSDNLPIDFRDAFQHITPEETKYANELSDGFIGGYTTIPDIYSKPLLIIRLLVPRKTYQAGQRNLTYMLIAVVTIGLILLFVILFLLEQMILKRLSCLINEVSEISITGDLSKRISPLGKDEFSTLSKQVNTLLNALQQSQTEIMALNTSLHTENLRMSAELEVSRRIQYMVLPKNSELKQLSNLEIALSMHTATEVGGDYCDVFQQNGHIICGIGDVTGHGLESGVVMLMVQSALRALFVNDTKAPKQIWNALNQMVYQNVRRMQSDKNLSLLVLDYFDGKVRLMGQHEEVLILRQDKMIERIDTFELGFVIGLLEDDMSEFVQECEIRLAIGEGIVLFTDGITEAENEHGEFYGIDRLCQVIEEYKHASASLIQQAVMDDLNQYIGNAPVYDDITLVVLKRCN</sequence>
<dbReference type="InterPro" id="IPR001932">
    <property type="entry name" value="PPM-type_phosphatase-like_dom"/>
</dbReference>
<evidence type="ECO:0000259" key="3">
    <source>
        <dbReference type="PROSITE" id="PS50885"/>
    </source>
</evidence>
<keyword evidence="1" id="KW-0378">Hydrolase</keyword>
<dbReference type="PROSITE" id="PS50885">
    <property type="entry name" value="HAMP"/>
    <property type="match status" value="1"/>
</dbReference>
<keyword evidence="2" id="KW-0472">Membrane</keyword>
<name>A0A2N9YHK4_9GAMM</name>
<dbReference type="PANTHER" id="PTHR43156">
    <property type="entry name" value="STAGE II SPORULATION PROTEIN E-RELATED"/>
    <property type="match status" value="1"/>
</dbReference>
<evidence type="ECO:0000313" key="5">
    <source>
        <dbReference type="Proteomes" id="UP000234271"/>
    </source>
</evidence>
<dbReference type="Pfam" id="PF07228">
    <property type="entry name" value="SpoIIE"/>
    <property type="match status" value="1"/>
</dbReference>
<dbReference type="SMART" id="SM00304">
    <property type="entry name" value="HAMP"/>
    <property type="match status" value="1"/>
</dbReference>
<evidence type="ECO:0000256" key="2">
    <source>
        <dbReference type="SAM" id="Phobius"/>
    </source>
</evidence>
<dbReference type="InterPro" id="IPR007892">
    <property type="entry name" value="CHASE4"/>
</dbReference>
<dbReference type="RefSeq" id="WP_062151929.1">
    <property type="nucleotide sequence ID" value="NZ_CP012373.2"/>
</dbReference>
<keyword evidence="5" id="KW-1185">Reference proteome</keyword>
<dbReference type="GO" id="GO:0016791">
    <property type="term" value="F:phosphatase activity"/>
    <property type="evidence" value="ECO:0007669"/>
    <property type="project" value="TreeGrafter"/>
</dbReference>
<dbReference type="InterPro" id="IPR003660">
    <property type="entry name" value="HAMP_dom"/>
</dbReference>
<dbReference type="PANTHER" id="PTHR43156:SF2">
    <property type="entry name" value="STAGE II SPORULATION PROTEIN E"/>
    <property type="match status" value="1"/>
</dbReference>